<keyword evidence="5 8" id="KW-0812">Transmembrane</keyword>
<dbReference type="InterPro" id="IPR004688">
    <property type="entry name" value="Ni/Co_transpt"/>
</dbReference>
<sequence length="265" mass="29184">MEEAMLVLLVLVLGLRHGLDADHLAVIDGLTRHNWRKGRRVARWVGTCFSFGHGLVVAGVAVILGMVTKNFRFPAYFDMAAVWISIVSLFLIGSLNAYQLLRTRAAGDDFRMQGIKSKFIPRRLLETSNPVLIALIGGLFALSAETVSQTSVWVLASGKSGTYMPLLLGVAFMCGIMLTDTIDSLVTHRMLNQSGKRGRAASRTMGWTIAALAYAVSLSNAFLFFNPGVELNYELLGVLIFVILFVCYVWSIRGRRVKPQAAIDR</sequence>
<evidence type="ECO:0000256" key="5">
    <source>
        <dbReference type="ARBA" id="ARBA00022692"/>
    </source>
</evidence>
<keyword evidence="10" id="KW-1185">Reference proteome</keyword>
<evidence type="ECO:0000256" key="3">
    <source>
        <dbReference type="ARBA" id="ARBA00022448"/>
    </source>
</evidence>
<dbReference type="GO" id="GO:0012505">
    <property type="term" value="C:endomembrane system"/>
    <property type="evidence" value="ECO:0007669"/>
    <property type="project" value="UniProtKB-SubCell"/>
</dbReference>
<evidence type="ECO:0000256" key="8">
    <source>
        <dbReference type="RuleBase" id="RU362101"/>
    </source>
</evidence>
<dbReference type="InterPro" id="IPR011541">
    <property type="entry name" value="Ni/Co_transpt_high_affinity"/>
</dbReference>
<accession>A0A9W5S270</accession>
<keyword evidence="4" id="KW-0533">Nickel</keyword>
<keyword evidence="7 8" id="KW-0472">Membrane</keyword>
<dbReference type="EMBL" id="JFHU01000088">
    <property type="protein sequence ID" value="EXX89699.1"/>
    <property type="molecule type" value="Genomic_DNA"/>
</dbReference>
<comment type="similarity">
    <text evidence="2 8">Belongs to the NiCoT transporter (TC 2.A.52) family.</text>
</comment>
<evidence type="ECO:0000256" key="1">
    <source>
        <dbReference type="ARBA" id="ARBA00004127"/>
    </source>
</evidence>
<dbReference type="Proteomes" id="UP000053750">
    <property type="component" value="Unassembled WGS sequence"/>
</dbReference>
<name>A0A9W5S270_9BACL</name>
<comment type="subcellular location">
    <subcellularLocation>
        <location evidence="8">Cell membrane</location>
        <topology evidence="8">Multi-pass membrane protein</topology>
    </subcellularLocation>
    <subcellularLocation>
        <location evidence="1">Endomembrane system</location>
        <topology evidence="1">Multi-pass membrane protein</topology>
    </subcellularLocation>
</comment>
<gene>
    <name evidence="9" type="ORF">BG53_14975</name>
</gene>
<evidence type="ECO:0000313" key="10">
    <source>
        <dbReference type="Proteomes" id="UP000053750"/>
    </source>
</evidence>
<dbReference type="Pfam" id="PF03824">
    <property type="entry name" value="NicO"/>
    <property type="match status" value="1"/>
</dbReference>
<dbReference type="GO" id="GO:0015099">
    <property type="term" value="F:nickel cation transmembrane transporter activity"/>
    <property type="evidence" value="ECO:0007669"/>
    <property type="project" value="UniProtKB-UniRule"/>
</dbReference>
<dbReference type="OrthoDB" id="9776706at2"/>
<feature type="transmembrane region" description="Helical" evidence="8">
    <location>
        <begin position="163"/>
        <end position="186"/>
    </location>
</feature>
<dbReference type="PANTHER" id="PTHR31611">
    <property type="entry name" value="HIGH-AFFINITY NICKEL TRANSPORT PROTEIN NIC1"/>
    <property type="match status" value="1"/>
</dbReference>
<feature type="transmembrane region" description="Helical" evidence="8">
    <location>
        <begin position="207"/>
        <end position="225"/>
    </location>
</feature>
<evidence type="ECO:0000256" key="2">
    <source>
        <dbReference type="ARBA" id="ARBA00010892"/>
    </source>
</evidence>
<dbReference type="AlphaFoldDB" id="A0A9W5S270"/>
<keyword evidence="6 8" id="KW-1133">Transmembrane helix</keyword>
<dbReference type="PANTHER" id="PTHR31611:SF0">
    <property type="entry name" value="HIGH-AFFINITY NICKEL TRANSPORT PROTEIN NIC1"/>
    <property type="match status" value="1"/>
</dbReference>
<dbReference type="GO" id="GO:0005886">
    <property type="term" value="C:plasma membrane"/>
    <property type="evidence" value="ECO:0007669"/>
    <property type="project" value="UniProtKB-SubCell"/>
</dbReference>
<dbReference type="RefSeq" id="WP_036581566.1">
    <property type="nucleotide sequence ID" value="NZ_KK082158.1"/>
</dbReference>
<feature type="transmembrane region" description="Helical" evidence="8">
    <location>
        <begin position="80"/>
        <end position="101"/>
    </location>
</feature>
<reference evidence="9 10" key="1">
    <citation type="submission" date="2014-02" db="EMBL/GenBank/DDBJ databases">
        <title>Genome sequence of Paenibacillus darwinianus reveals adaptive mechanisms for survival in Antarctic soils.</title>
        <authorList>
            <person name="Dsouza M."/>
            <person name="Taylor M.W."/>
            <person name="Turner S.J."/>
            <person name="Aislabie J."/>
        </authorList>
    </citation>
    <scope>NUCLEOTIDE SEQUENCE [LARGE SCALE GENOMIC DNA]</scope>
    <source>
        <strain evidence="9 10">CE1</strain>
    </source>
</reference>
<evidence type="ECO:0000256" key="7">
    <source>
        <dbReference type="ARBA" id="ARBA00023136"/>
    </source>
</evidence>
<feature type="transmembrane region" description="Helical" evidence="8">
    <location>
        <begin position="42"/>
        <end position="68"/>
    </location>
</feature>
<feature type="transmembrane region" description="Helical" evidence="8">
    <location>
        <begin position="231"/>
        <end position="250"/>
    </location>
</feature>
<keyword evidence="3 8" id="KW-0813">Transport</keyword>
<comment type="caution">
    <text evidence="9">The sequence shown here is derived from an EMBL/GenBank/DDBJ whole genome shotgun (WGS) entry which is preliminary data.</text>
</comment>
<evidence type="ECO:0000256" key="4">
    <source>
        <dbReference type="ARBA" id="ARBA00022596"/>
    </source>
</evidence>
<evidence type="ECO:0000313" key="9">
    <source>
        <dbReference type="EMBL" id="EXX89699.1"/>
    </source>
</evidence>
<organism evidence="9 10">
    <name type="scientific">Paenibacillus darwinianus</name>
    <dbReference type="NCBI Taxonomy" id="1380763"/>
    <lineage>
        <taxon>Bacteria</taxon>
        <taxon>Bacillati</taxon>
        <taxon>Bacillota</taxon>
        <taxon>Bacilli</taxon>
        <taxon>Bacillales</taxon>
        <taxon>Paenibacillaceae</taxon>
        <taxon>Paenibacillus</taxon>
    </lineage>
</organism>
<proteinExistence type="inferred from homology"/>
<protein>
    <recommendedName>
        <fullName evidence="8">Nickel/cobalt efflux system</fullName>
    </recommendedName>
</protein>
<evidence type="ECO:0000256" key="6">
    <source>
        <dbReference type="ARBA" id="ARBA00022989"/>
    </source>
</evidence>